<dbReference type="InterPro" id="IPR018490">
    <property type="entry name" value="cNMP-bd_dom_sf"/>
</dbReference>
<accession>A0AAE2ZSH4</accession>
<feature type="domain" description="HTH crp-type" evidence="5">
    <location>
        <begin position="148"/>
        <end position="221"/>
    </location>
</feature>
<evidence type="ECO:0000256" key="3">
    <source>
        <dbReference type="ARBA" id="ARBA00023163"/>
    </source>
</evidence>
<evidence type="ECO:0000259" key="5">
    <source>
        <dbReference type="PROSITE" id="PS51063"/>
    </source>
</evidence>
<sequence length="237" mass="25806">MDQNTIAAIRSCYLFAGADQDSVAALARSSRIVSYPAGSTIFMEGDESDGLRVVLSGLTRIWIADADGRELTLALMEPGDPFGEIALLDGLPRTANATVIEATECLFTSQEVMVDLLVRDPRLARHLIQLLCEILRRNTEALSGFAFLGLDGRLAQRLHELALAHAEIEGSRARFTRKFSQTDLAQMLGVTREALNKRLKTLVHDGLVKQANGMIAIPNLAALAARAKTAEKLANHR</sequence>
<dbReference type="RefSeq" id="WP_220230814.1">
    <property type="nucleotide sequence ID" value="NZ_JAICBX010000005.1"/>
</dbReference>
<dbReference type="Proteomes" id="UP001196509">
    <property type="component" value="Unassembled WGS sequence"/>
</dbReference>
<dbReference type="PANTHER" id="PTHR24567">
    <property type="entry name" value="CRP FAMILY TRANSCRIPTIONAL REGULATORY PROTEIN"/>
    <property type="match status" value="1"/>
</dbReference>
<dbReference type="InterPro" id="IPR019885">
    <property type="entry name" value="Tscrpt_reg_HTH_AsnC-type_CS"/>
</dbReference>
<dbReference type="GO" id="GO:0003700">
    <property type="term" value="F:DNA-binding transcription factor activity"/>
    <property type="evidence" value="ECO:0007669"/>
    <property type="project" value="TreeGrafter"/>
</dbReference>
<dbReference type="PANTHER" id="PTHR24567:SF68">
    <property type="entry name" value="DNA-BINDING TRANSCRIPTIONAL DUAL REGULATOR CRP"/>
    <property type="match status" value="1"/>
</dbReference>
<organism evidence="6 7">
    <name type="scientific">Flavimaribacter sediminis</name>
    <dbReference type="NCBI Taxonomy" id="2865987"/>
    <lineage>
        <taxon>Bacteria</taxon>
        <taxon>Pseudomonadati</taxon>
        <taxon>Pseudomonadota</taxon>
        <taxon>Alphaproteobacteria</taxon>
        <taxon>Hyphomicrobiales</taxon>
        <taxon>Rhizobiaceae</taxon>
        <taxon>Flavimaribacter</taxon>
    </lineage>
</organism>
<dbReference type="InterPro" id="IPR018488">
    <property type="entry name" value="cNMP-bd_CS"/>
</dbReference>
<dbReference type="SUPFAM" id="SSF46785">
    <property type="entry name" value="Winged helix' DNA-binding domain"/>
    <property type="match status" value="1"/>
</dbReference>
<dbReference type="CDD" id="cd00038">
    <property type="entry name" value="CAP_ED"/>
    <property type="match status" value="1"/>
</dbReference>
<comment type="caution">
    <text evidence="6">The sequence shown here is derived from an EMBL/GenBank/DDBJ whole genome shotgun (WGS) entry which is preliminary data.</text>
</comment>
<feature type="domain" description="Cyclic nucleotide-binding" evidence="4">
    <location>
        <begin position="14"/>
        <end position="134"/>
    </location>
</feature>
<evidence type="ECO:0000259" key="4">
    <source>
        <dbReference type="PROSITE" id="PS50042"/>
    </source>
</evidence>
<name>A0AAE2ZSH4_9HYPH</name>
<reference evidence="6" key="1">
    <citation type="submission" date="2021-08" db="EMBL/GenBank/DDBJ databases">
        <title>Hoeflea bacterium WL0058 sp. nov., isolated from the sediment.</title>
        <authorList>
            <person name="Wang L."/>
            <person name="Zhang D."/>
        </authorList>
    </citation>
    <scope>NUCLEOTIDE SEQUENCE</scope>
    <source>
        <strain evidence="6">WL0058</strain>
    </source>
</reference>
<dbReference type="InterPro" id="IPR012318">
    <property type="entry name" value="HTH_CRP"/>
</dbReference>
<dbReference type="AlphaFoldDB" id="A0AAE2ZSH4"/>
<dbReference type="InterPro" id="IPR050397">
    <property type="entry name" value="Env_Response_Regulators"/>
</dbReference>
<dbReference type="SUPFAM" id="SSF51206">
    <property type="entry name" value="cAMP-binding domain-like"/>
    <property type="match status" value="1"/>
</dbReference>
<dbReference type="Gene3D" id="1.10.10.10">
    <property type="entry name" value="Winged helix-like DNA-binding domain superfamily/Winged helix DNA-binding domain"/>
    <property type="match status" value="1"/>
</dbReference>
<dbReference type="SMART" id="SM00419">
    <property type="entry name" value="HTH_CRP"/>
    <property type="match status" value="1"/>
</dbReference>
<dbReference type="InterPro" id="IPR036390">
    <property type="entry name" value="WH_DNA-bd_sf"/>
</dbReference>
<dbReference type="PROSITE" id="PS50042">
    <property type="entry name" value="CNMP_BINDING_3"/>
    <property type="match status" value="1"/>
</dbReference>
<dbReference type="Pfam" id="PF00027">
    <property type="entry name" value="cNMP_binding"/>
    <property type="match status" value="1"/>
</dbReference>
<dbReference type="EMBL" id="JAICBX010000005">
    <property type="protein sequence ID" value="MBW8640096.1"/>
    <property type="molecule type" value="Genomic_DNA"/>
</dbReference>
<evidence type="ECO:0000313" key="7">
    <source>
        <dbReference type="Proteomes" id="UP001196509"/>
    </source>
</evidence>
<dbReference type="GO" id="GO:0003677">
    <property type="term" value="F:DNA binding"/>
    <property type="evidence" value="ECO:0007669"/>
    <property type="project" value="UniProtKB-KW"/>
</dbReference>
<proteinExistence type="predicted"/>
<dbReference type="GO" id="GO:0005829">
    <property type="term" value="C:cytosol"/>
    <property type="evidence" value="ECO:0007669"/>
    <property type="project" value="TreeGrafter"/>
</dbReference>
<evidence type="ECO:0000313" key="6">
    <source>
        <dbReference type="EMBL" id="MBW8640096.1"/>
    </source>
</evidence>
<dbReference type="Pfam" id="PF13545">
    <property type="entry name" value="HTH_Crp_2"/>
    <property type="match status" value="1"/>
</dbReference>
<dbReference type="PROSITE" id="PS00889">
    <property type="entry name" value="CNMP_BINDING_2"/>
    <property type="match status" value="1"/>
</dbReference>
<keyword evidence="1" id="KW-0805">Transcription regulation</keyword>
<evidence type="ECO:0000256" key="1">
    <source>
        <dbReference type="ARBA" id="ARBA00023015"/>
    </source>
</evidence>
<evidence type="ECO:0000256" key="2">
    <source>
        <dbReference type="ARBA" id="ARBA00023125"/>
    </source>
</evidence>
<dbReference type="InterPro" id="IPR036388">
    <property type="entry name" value="WH-like_DNA-bd_sf"/>
</dbReference>
<dbReference type="PROSITE" id="PS00519">
    <property type="entry name" value="HTH_ASNC_1"/>
    <property type="match status" value="1"/>
</dbReference>
<dbReference type="SMART" id="SM00100">
    <property type="entry name" value="cNMP"/>
    <property type="match status" value="1"/>
</dbReference>
<protein>
    <submittedName>
        <fullName evidence="6">Crp/Fnr family transcriptional regulator</fullName>
    </submittedName>
</protein>
<keyword evidence="2" id="KW-0238">DNA-binding</keyword>
<keyword evidence="7" id="KW-1185">Reference proteome</keyword>
<dbReference type="PROSITE" id="PS51063">
    <property type="entry name" value="HTH_CRP_2"/>
    <property type="match status" value="1"/>
</dbReference>
<dbReference type="Gene3D" id="2.60.120.10">
    <property type="entry name" value="Jelly Rolls"/>
    <property type="match status" value="1"/>
</dbReference>
<keyword evidence="3" id="KW-0804">Transcription</keyword>
<dbReference type="InterPro" id="IPR014710">
    <property type="entry name" value="RmlC-like_jellyroll"/>
</dbReference>
<dbReference type="InterPro" id="IPR000595">
    <property type="entry name" value="cNMP-bd_dom"/>
</dbReference>
<gene>
    <name evidence="6" type="ORF">K1W69_23075</name>
</gene>